<dbReference type="PANTHER" id="PTHR34478">
    <property type="entry name" value="PROTEIN LEMA"/>
    <property type="match status" value="1"/>
</dbReference>
<dbReference type="InterPro" id="IPR007156">
    <property type="entry name" value="MamQ_LemA"/>
</dbReference>
<reference evidence="6 7" key="1">
    <citation type="submission" date="2022-12" db="EMBL/GenBank/DDBJ databases">
        <title>Coexistence and Characterization of a Novel Tigecycline Resistance gene tet(X) variant and blaNDM-1 in a Pseudomonas caeni Isolate of Chicken Origin.</title>
        <authorList>
            <person name="Lu X."/>
            <person name="Zhang L."/>
            <person name="Li R."/>
            <person name="Wang Z."/>
        </authorList>
    </citation>
    <scope>NUCLEOTIDE SEQUENCE [LARGE SCALE GENOMIC DNA]</scope>
    <source>
        <strain evidence="6 7">CE14</strain>
    </source>
</reference>
<evidence type="ECO:0000256" key="5">
    <source>
        <dbReference type="ARBA" id="ARBA00023136"/>
    </source>
</evidence>
<dbReference type="Gene3D" id="1.20.1440.20">
    <property type="entry name" value="LemA-like domain"/>
    <property type="match status" value="1"/>
</dbReference>
<comment type="subcellular location">
    <subcellularLocation>
        <location evidence="1">Membrane</location>
        <topology evidence="1">Single-pass membrane protein</topology>
    </subcellularLocation>
</comment>
<keyword evidence="7" id="KW-1185">Reference proteome</keyword>
<dbReference type="SUPFAM" id="SSF140478">
    <property type="entry name" value="LemA-like"/>
    <property type="match status" value="1"/>
</dbReference>
<accession>A0AAE9VMN1</accession>
<dbReference type="GO" id="GO:0016020">
    <property type="term" value="C:membrane"/>
    <property type="evidence" value="ECO:0007669"/>
    <property type="project" value="UniProtKB-SubCell"/>
</dbReference>
<evidence type="ECO:0000313" key="7">
    <source>
        <dbReference type="Proteomes" id="UP001212189"/>
    </source>
</evidence>
<dbReference type="Pfam" id="PF04011">
    <property type="entry name" value="LemA"/>
    <property type="match status" value="1"/>
</dbReference>
<keyword evidence="3" id="KW-0812">Transmembrane</keyword>
<keyword evidence="5" id="KW-0472">Membrane</keyword>
<dbReference type="EMBL" id="CP114976">
    <property type="protein sequence ID" value="WBE24709.1"/>
    <property type="molecule type" value="Genomic_DNA"/>
</dbReference>
<organism evidence="6 7">
    <name type="scientific">Denitrificimonas caeni</name>
    <dbReference type="NCBI Taxonomy" id="521720"/>
    <lineage>
        <taxon>Bacteria</taxon>
        <taxon>Pseudomonadati</taxon>
        <taxon>Pseudomonadota</taxon>
        <taxon>Gammaproteobacteria</taxon>
        <taxon>Pseudomonadales</taxon>
        <taxon>Pseudomonadaceae</taxon>
        <taxon>Denitrificimonas</taxon>
    </lineage>
</organism>
<evidence type="ECO:0000313" key="6">
    <source>
        <dbReference type="EMBL" id="WBE24709.1"/>
    </source>
</evidence>
<dbReference type="InterPro" id="IPR023353">
    <property type="entry name" value="LemA-like_dom_sf"/>
</dbReference>
<evidence type="ECO:0000256" key="3">
    <source>
        <dbReference type="ARBA" id="ARBA00022692"/>
    </source>
</evidence>
<dbReference type="KEGG" id="dce:O6P33_10080"/>
<comment type="similarity">
    <text evidence="2">Belongs to the LemA family.</text>
</comment>
<proteinExistence type="inferred from homology"/>
<dbReference type="AlphaFoldDB" id="A0AAE9VMN1"/>
<protein>
    <submittedName>
        <fullName evidence="6">LemA family protein</fullName>
    </submittedName>
</protein>
<sequence length="190" mass="21284">MSLFLVGLLIAAILVLAWGVSLYNALVRLKHSVTKAWSNIDVLLKQRHDELPKLVETCKQYMQHERNTLEAVISARNAVSSAREQQDMGALGTAETGLRLGLGKLFALAENYPDLKANESFQFLQQRISGLESGIADRRELYNEAVNLNNVRIEQFPDVIIARYFNFTAAELLRFSDAEIADVDVKSLFG</sequence>
<evidence type="ECO:0000256" key="1">
    <source>
        <dbReference type="ARBA" id="ARBA00004167"/>
    </source>
</evidence>
<dbReference type="Proteomes" id="UP001212189">
    <property type="component" value="Chromosome"/>
</dbReference>
<gene>
    <name evidence="6" type="ORF">O6P33_10080</name>
</gene>
<evidence type="ECO:0000256" key="2">
    <source>
        <dbReference type="ARBA" id="ARBA00008854"/>
    </source>
</evidence>
<keyword evidence="4" id="KW-1133">Transmembrane helix</keyword>
<evidence type="ECO:0000256" key="4">
    <source>
        <dbReference type="ARBA" id="ARBA00022989"/>
    </source>
</evidence>
<dbReference type="RefSeq" id="WP_269817652.1">
    <property type="nucleotide sequence ID" value="NZ_CP114976.1"/>
</dbReference>
<name>A0AAE9VMN1_9GAMM</name>
<dbReference type="PANTHER" id="PTHR34478:SF1">
    <property type="entry name" value="PROTEIN LEMA"/>
    <property type="match status" value="1"/>
</dbReference>